<comment type="caution">
    <text evidence="2">The sequence shown here is derived from an EMBL/GenBank/DDBJ whole genome shotgun (WGS) entry which is preliminary data.</text>
</comment>
<accession>D1PLK3</accession>
<evidence type="ECO:0000313" key="2">
    <source>
        <dbReference type="EMBL" id="EFB76301.1"/>
    </source>
</evidence>
<proteinExistence type="predicted"/>
<evidence type="ECO:0000313" key="3">
    <source>
        <dbReference type="Proteomes" id="UP000003438"/>
    </source>
</evidence>
<evidence type="ECO:0000256" key="1">
    <source>
        <dbReference type="SAM" id="MobiDB-lite"/>
    </source>
</evidence>
<dbReference type="EMBL" id="ACBY02000021">
    <property type="protein sequence ID" value="EFB76301.1"/>
    <property type="molecule type" value="Genomic_DNA"/>
</dbReference>
<keyword evidence="3" id="KW-1185">Reference proteome</keyword>
<reference evidence="2" key="1">
    <citation type="submission" date="2009-12" db="EMBL/GenBank/DDBJ databases">
        <authorList>
            <person name="Weinstock G."/>
            <person name="Sodergren E."/>
            <person name="Clifton S."/>
            <person name="Fulton L."/>
            <person name="Fulton B."/>
            <person name="Courtney L."/>
            <person name="Fronick C."/>
            <person name="Harrison M."/>
            <person name="Strong C."/>
            <person name="Farmer C."/>
            <person name="Delahaunty K."/>
            <person name="Markovic C."/>
            <person name="Hall O."/>
            <person name="Minx P."/>
            <person name="Tomlinson C."/>
            <person name="Mitreva M."/>
            <person name="Nelson J."/>
            <person name="Hou S."/>
            <person name="Wollam A."/>
            <person name="Pepin K.H."/>
            <person name="Johnson M."/>
            <person name="Bhonagiri V."/>
            <person name="Nash W.E."/>
            <person name="Warren W."/>
            <person name="Chinwalla A."/>
            <person name="Mardis E.R."/>
            <person name="Wilson R.K."/>
        </authorList>
    </citation>
    <scope>NUCLEOTIDE SEQUENCE [LARGE SCALE GENOMIC DNA]</scope>
    <source>
        <strain evidence="2">DSM 15176</strain>
    </source>
</reference>
<feature type="region of interest" description="Disordered" evidence="1">
    <location>
        <begin position="50"/>
        <end position="92"/>
    </location>
</feature>
<gene>
    <name evidence="2" type="ORF">SUBVAR_05218</name>
</gene>
<dbReference type="Proteomes" id="UP000003438">
    <property type="component" value="Unassembled WGS sequence"/>
</dbReference>
<organism evidence="2 3">
    <name type="scientific">Subdoligranulum variabile DSM 15176</name>
    <dbReference type="NCBI Taxonomy" id="411471"/>
    <lineage>
        <taxon>Bacteria</taxon>
        <taxon>Bacillati</taxon>
        <taxon>Bacillota</taxon>
        <taxon>Clostridia</taxon>
        <taxon>Eubacteriales</taxon>
        <taxon>Oscillospiraceae</taxon>
        <taxon>Subdoligranulum</taxon>
    </lineage>
</organism>
<dbReference type="HOGENOM" id="CLU_681385_0_0_9"/>
<dbReference type="AlphaFoldDB" id="D1PLK3"/>
<sequence length="404" mass="45165">MTLFCRNLYNEIRQQRGAKKMKRSFYRQVALALAGVMLIALTGCQRDPASAAHTEEISTETAESAAPEQTPEAAENESAVEQTSEPSLPDPEGAAVFTYEQCEDAALRAQQYWYADMTTGPASYRYALVDSVAASVVPYETCIYNDQLLTMMSYGEVGERALDRVYAGTDLLVEVYFYVEYEPETYYQGPQYGDGLTAVYILVPADTTQPCEIISGWHNAQNGEKMPRPGQTMMAEGLTIYQSRMVLHQCQAMAAAGLREFTSPADWTEEELYRYLYYRGQDFGIEEDTWQNARRAITEGNRILTIDFTAEDDWSGNQRFLSAEWPGFAAKNIEAYTSGLDSGSVPGYQGQNTGWQFGWDGDTLVAKLSSEAGYTAQEYRFQTCEGFSPWNGRTFCVEGKPLDG</sequence>
<feature type="compositionally biased region" description="Low complexity" evidence="1">
    <location>
        <begin position="59"/>
        <end position="77"/>
    </location>
</feature>
<name>D1PLK3_9FIRM</name>
<protein>
    <submittedName>
        <fullName evidence="2">Uncharacterized protein</fullName>
    </submittedName>
</protein>